<dbReference type="CDD" id="cd04332">
    <property type="entry name" value="YbaK_like"/>
    <property type="match status" value="1"/>
</dbReference>
<feature type="domain" description="YbaK/aminoacyl-tRNA synthetase-associated" evidence="1">
    <location>
        <begin position="22"/>
        <end position="143"/>
    </location>
</feature>
<dbReference type="SUPFAM" id="SSF55826">
    <property type="entry name" value="YbaK/ProRS associated domain"/>
    <property type="match status" value="1"/>
</dbReference>
<dbReference type="InterPro" id="IPR036754">
    <property type="entry name" value="YbaK/aa-tRNA-synt-asso_dom_sf"/>
</dbReference>
<name>A0A936F3E8_9BACT</name>
<reference evidence="2 3" key="1">
    <citation type="submission" date="2020-10" db="EMBL/GenBank/DDBJ databases">
        <title>Connecting structure to function with the recovery of over 1000 high-quality activated sludge metagenome-assembled genomes encoding full-length rRNA genes using long-read sequencing.</title>
        <authorList>
            <person name="Singleton C.M."/>
            <person name="Petriglieri F."/>
            <person name="Kristensen J.M."/>
            <person name="Kirkegaard R.H."/>
            <person name="Michaelsen T.Y."/>
            <person name="Andersen M.H."/>
            <person name="Karst S.M."/>
            <person name="Dueholm M.S."/>
            <person name="Nielsen P.H."/>
            <person name="Albertsen M."/>
        </authorList>
    </citation>
    <scope>NUCLEOTIDE SEQUENCE [LARGE SCALE GENOMIC DNA]</scope>
    <source>
        <strain evidence="2">OdNE_18-Q3-R46-58_MAXAC.008</strain>
    </source>
</reference>
<gene>
    <name evidence="2" type="ORF">IPN91_12350</name>
</gene>
<dbReference type="Proteomes" id="UP000709959">
    <property type="component" value="Unassembled WGS sequence"/>
</dbReference>
<evidence type="ECO:0000313" key="3">
    <source>
        <dbReference type="Proteomes" id="UP000709959"/>
    </source>
</evidence>
<dbReference type="EMBL" id="JADKCH010000017">
    <property type="protein sequence ID" value="MBK8573404.1"/>
    <property type="molecule type" value="Genomic_DNA"/>
</dbReference>
<comment type="caution">
    <text evidence="2">The sequence shown here is derived from an EMBL/GenBank/DDBJ whole genome shotgun (WGS) entry which is preliminary data.</text>
</comment>
<sequence length="151" mass="16620">MPMTKLEEFLNLNGVPHQVIPHPLAFTATSVAGAAHIPGKAMAKTVVIDLDGQHVLAVLPAHRKVDLERLRLATDSYHADLAQEWEFVRDFPGCEPGAMPPFGNLFGLPVYVEPHLAADAEIAFNAGTHTEVVRMAYKDFERLVRPTVVEM</sequence>
<dbReference type="Pfam" id="PF04073">
    <property type="entry name" value="tRNA_edit"/>
    <property type="match status" value="1"/>
</dbReference>
<evidence type="ECO:0000313" key="2">
    <source>
        <dbReference type="EMBL" id="MBK8573404.1"/>
    </source>
</evidence>
<protein>
    <submittedName>
        <fullName evidence="2">YbaK/EbsC family protein</fullName>
    </submittedName>
</protein>
<proteinExistence type="predicted"/>
<accession>A0A936F3E8</accession>
<dbReference type="InterPro" id="IPR007214">
    <property type="entry name" value="YbaK/aa-tRNA-synth-assoc-dom"/>
</dbReference>
<organism evidence="2 3">
    <name type="scientific">Candidatus Geothrix odensensis</name>
    <dbReference type="NCBI Taxonomy" id="2954440"/>
    <lineage>
        <taxon>Bacteria</taxon>
        <taxon>Pseudomonadati</taxon>
        <taxon>Acidobacteriota</taxon>
        <taxon>Holophagae</taxon>
        <taxon>Holophagales</taxon>
        <taxon>Holophagaceae</taxon>
        <taxon>Geothrix</taxon>
    </lineage>
</organism>
<dbReference type="Gene3D" id="3.90.960.10">
    <property type="entry name" value="YbaK/aminoacyl-tRNA synthetase-associated domain"/>
    <property type="match status" value="1"/>
</dbReference>
<dbReference type="GO" id="GO:0002161">
    <property type="term" value="F:aminoacyl-tRNA deacylase activity"/>
    <property type="evidence" value="ECO:0007669"/>
    <property type="project" value="InterPro"/>
</dbReference>
<dbReference type="AlphaFoldDB" id="A0A936F3E8"/>
<evidence type="ECO:0000259" key="1">
    <source>
        <dbReference type="Pfam" id="PF04073"/>
    </source>
</evidence>